<name>A0ABS0EY66_9BURK</name>
<dbReference type="RefSeq" id="WP_195876752.1">
    <property type="nucleotide sequence ID" value="NZ_JADOEL010000040.1"/>
</dbReference>
<keyword evidence="1" id="KW-1133">Transmembrane helix</keyword>
<dbReference type="Proteomes" id="UP000657372">
    <property type="component" value="Unassembled WGS sequence"/>
</dbReference>
<evidence type="ECO:0000256" key="1">
    <source>
        <dbReference type="SAM" id="Phobius"/>
    </source>
</evidence>
<evidence type="ECO:0000313" key="4">
    <source>
        <dbReference type="Proteomes" id="UP000657372"/>
    </source>
</evidence>
<feature type="signal peptide" evidence="2">
    <location>
        <begin position="1"/>
        <end position="31"/>
    </location>
</feature>
<sequence>MESKTKKFCSSAKTKAIAAGFMLLNTGLALAQATPGTPEASMDEGKTTILALIAVAGAAGVAIALASTGWEVGAKLIKRMRGKA</sequence>
<feature type="chain" id="PRO_5045210121" description="Virion coat protein B" evidence="2">
    <location>
        <begin position="32"/>
        <end position="84"/>
    </location>
</feature>
<protein>
    <recommendedName>
        <fullName evidence="5">Virion coat protein B</fullName>
    </recommendedName>
</protein>
<dbReference type="EMBL" id="JADOEL010000040">
    <property type="protein sequence ID" value="MBF8179800.1"/>
    <property type="molecule type" value="Genomic_DNA"/>
</dbReference>
<keyword evidence="1" id="KW-0472">Membrane</keyword>
<keyword evidence="2" id="KW-0732">Signal</keyword>
<evidence type="ECO:0000313" key="3">
    <source>
        <dbReference type="EMBL" id="MBF8179800.1"/>
    </source>
</evidence>
<organism evidence="3 4">
    <name type="scientific">Herminiimonas contaminans</name>
    <dbReference type="NCBI Taxonomy" id="1111140"/>
    <lineage>
        <taxon>Bacteria</taxon>
        <taxon>Pseudomonadati</taxon>
        <taxon>Pseudomonadota</taxon>
        <taxon>Betaproteobacteria</taxon>
        <taxon>Burkholderiales</taxon>
        <taxon>Oxalobacteraceae</taxon>
        <taxon>Herminiimonas</taxon>
    </lineage>
</organism>
<evidence type="ECO:0008006" key="5">
    <source>
        <dbReference type="Google" id="ProtNLM"/>
    </source>
</evidence>
<keyword evidence="1" id="KW-0812">Transmembrane</keyword>
<gene>
    <name evidence="3" type="ORF">IXC47_19165</name>
</gene>
<keyword evidence="4" id="KW-1185">Reference proteome</keyword>
<reference evidence="3 4" key="1">
    <citation type="submission" date="2020-11" db="EMBL/GenBank/DDBJ databases">
        <title>WGS of Herminiimonas contaminans strain Marseille-Q4544 isolated from planarians Schmidtea mediterranea.</title>
        <authorList>
            <person name="Kangale L."/>
        </authorList>
    </citation>
    <scope>NUCLEOTIDE SEQUENCE [LARGE SCALE GENOMIC DNA]</scope>
    <source>
        <strain evidence="3 4">Marseille-Q4544</strain>
    </source>
</reference>
<evidence type="ECO:0000256" key="2">
    <source>
        <dbReference type="SAM" id="SignalP"/>
    </source>
</evidence>
<feature type="transmembrane region" description="Helical" evidence="1">
    <location>
        <begin position="49"/>
        <end position="73"/>
    </location>
</feature>
<comment type="caution">
    <text evidence="3">The sequence shown here is derived from an EMBL/GenBank/DDBJ whole genome shotgun (WGS) entry which is preliminary data.</text>
</comment>
<proteinExistence type="predicted"/>
<accession>A0ABS0EY66</accession>